<proteinExistence type="predicted"/>
<dbReference type="EMBL" id="BMAU01021007">
    <property type="protein sequence ID" value="GFX86425.1"/>
    <property type="molecule type" value="Genomic_DNA"/>
</dbReference>
<dbReference type="Proteomes" id="UP000887159">
    <property type="component" value="Unassembled WGS sequence"/>
</dbReference>
<reference evidence="1" key="1">
    <citation type="submission" date="2020-08" db="EMBL/GenBank/DDBJ databases">
        <title>Multicomponent nature underlies the extraordinary mechanical properties of spider dragline silk.</title>
        <authorList>
            <person name="Kono N."/>
            <person name="Nakamura H."/>
            <person name="Mori M."/>
            <person name="Yoshida Y."/>
            <person name="Ohtoshi R."/>
            <person name="Malay A.D."/>
            <person name="Moran D.A.P."/>
            <person name="Tomita M."/>
            <person name="Numata K."/>
            <person name="Arakawa K."/>
        </authorList>
    </citation>
    <scope>NUCLEOTIDE SEQUENCE</scope>
</reference>
<keyword evidence="2" id="KW-1185">Reference proteome</keyword>
<evidence type="ECO:0000313" key="2">
    <source>
        <dbReference type="Proteomes" id="UP000887159"/>
    </source>
</evidence>
<name>A0A8X6R2N5_TRICX</name>
<dbReference type="AlphaFoldDB" id="A0A8X6R2N5"/>
<evidence type="ECO:0000313" key="1">
    <source>
        <dbReference type="EMBL" id="GFX86425.1"/>
    </source>
</evidence>
<organism evidence="1 2">
    <name type="scientific">Trichonephila clavipes</name>
    <name type="common">Golden silk orbweaver</name>
    <name type="synonym">Nephila clavipes</name>
    <dbReference type="NCBI Taxonomy" id="2585209"/>
    <lineage>
        <taxon>Eukaryota</taxon>
        <taxon>Metazoa</taxon>
        <taxon>Ecdysozoa</taxon>
        <taxon>Arthropoda</taxon>
        <taxon>Chelicerata</taxon>
        <taxon>Arachnida</taxon>
        <taxon>Araneae</taxon>
        <taxon>Araneomorphae</taxon>
        <taxon>Entelegynae</taxon>
        <taxon>Araneoidea</taxon>
        <taxon>Nephilidae</taxon>
        <taxon>Trichonephila</taxon>
    </lineage>
</organism>
<protein>
    <submittedName>
        <fullName evidence="1">Uncharacterized protein</fullName>
    </submittedName>
</protein>
<accession>A0A8X6R2N5</accession>
<comment type="caution">
    <text evidence="1">The sequence shown here is derived from an EMBL/GenBank/DDBJ whole genome shotgun (WGS) entry which is preliminary data.</text>
</comment>
<gene>
    <name evidence="1" type="ORF">TNCV_2563141</name>
</gene>
<sequence>MILFSMKQSPVEVNVCVTGYGYLRPATREGCRSREFRKSLDFCSCAEWFGFAFKNFLSGFITELETSFIASITKVFRLELFKRWRDIPRGTRPIVLKSVYATLDTEVHEQMFRSGDQSDAKTPSVKFPSKLDTHFNDPFLRDERLSQPCPARGVNLGPVV</sequence>